<dbReference type="EMBL" id="CP001964">
    <property type="protein sequence ID" value="ADG73250.1"/>
    <property type="molecule type" value="Genomic_DNA"/>
</dbReference>
<keyword evidence="1" id="KW-0472">Membrane</keyword>
<protein>
    <submittedName>
        <fullName evidence="2">Uncharacterized protein</fullName>
    </submittedName>
</protein>
<sequence length="207" mass="21857">MTRQDAPGAALTRRTPALVALGRAALVMAPVLWGFGVVLGPDPAGPDPGKAYVVTALCLGFVSPWLLLPVGTTSHTTLRGSTLSVVTVLGTRHVDLDDLHRIGALTVHWKTGRDRYAYLRGPGLRVAWVLLEDSSSLAGRVRGHLVRTSMARPGVVTARGRALLGVDPVPGRLRRLAQESCAFAVGFPLVVCWAGAVAYVLTRGVAL</sequence>
<keyword evidence="1" id="KW-1133">Transmembrane helix</keyword>
<dbReference type="HOGENOM" id="CLU_1324458_0_0_11"/>
<feature type="transmembrane region" description="Helical" evidence="1">
    <location>
        <begin position="181"/>
        <end position="201"/>
    </location>
</feature>
<evidence type="ECO:0000256" key="1">
    <source>
        <dbReference type="SAM" id="Phobius"/>
    </source>
</evidence>
<evidence type="ECO:0000313" key="2">
    <source>
        <dbReference type="EMBL" id="ADG73250.1"/>
    </source>
</evidence>
<dbReference type="RefSeq" id="WP_013115584.1">
    <property type="nucleotide sequence ID" value="NC_014151.1"/>
</dbReference>
<dbReference type="STRING" id="446466.Cfla_0332"/>
<evidence type="ECO:0000313" key="3">
    <source>
        <dbReference type="Proteomes" id="UP000000849"/>
    </source>
</evidence>
<proteinExistence type="predicted"/>
<organism evidence="2 3">
    <name type="scientific">Cellulomonas flavigena (strain ATCC 482 / DSM 20109 / BCRC 11376 / JCM 18109 / NBRC 3775 / NCIMB 8073 / NRS 134)</name>
    <dbReference type="NCBI Taxonomy" id="446466"/>
    <lineage>
        <taxon>Bacteria</taxon>
        <taxon>Bacillati</taxon>
        <taxon>Actinomycetota</taxon>
        <taxon>Actinomycetes</taxon>
        <taxon>Micrococcales</taxon>
        <taxon>Cellulomonadaceae</taxon>
        <taxon>Cellulomonas</taxon>
    </lineage>
</organism>
<dbReference type="KEGG" id="cfl:Cfla_0332"/>
<name>D5UH47_CELFN</name>
<keyword evidence="1" id="KW-0812">Transmembrane</keyword>
<feature type="transmembrane region" description="Helical" evidence="1">
    <location>
        <begin position="51"/>
        <end position="70"/>
    </location>
</feature>
<dbReference type="Proteomes" id="UP000000849">
    <property type="component" value="Chromosome"/>
</dbReference>
<dbReference type="AlphaFoldDB" id="D5UH47"/>
<gene>
    <name evidence="2" type="ordered locus">Cfla_0332</name>
</gene>
<keyword evidence="3" id="KW-1185">Reference proteome</keyword>
<feature type="transmembrane region" description="Helical" evidence="1">
    <location>
        <begin position="20"/>
        <end position="39"/>
    </location>
</feature>
<accession>D5UH47</accession>
<reference evidence="2 3" key="1">
    <citation type="journal article" date="2010" name="Stand. Genomic Sci.">
        <title>Complete genome sequence of Cellulomonas flavigena type strain (134).</title>
        <authorList>
            <person name="Abt B."/>
            <person name="Foster B."/>
            <person name="Lapidus A."/>
            <person name="Clum A."/>
            <person name="Sun H."/>
            <person name="Pukall R."/>
            <person name="Lucas S."/>
            <person name="Glavina Del Rio T."/>
            <person name="Nolan M."/>
            <person name="Tice H."/>
            <person name="Cheng J.F."/>
            <person name="Pitluck S."/>
            <person name="Liolios K."/>
            <person name="Ivanova N."/>
            <person name="Mavromatis K."/>
            <person name="Ovchinnikova G."/>
            <person name="Pati A."/>
            <person name="Goodwin L."/>
            <person name="Chen A."/>
            <person name="Palaniappan K."/>
            <person name="Land M."/>
            <person name="Hauser L."/>
            <person name="Chang Y.J."/>
            <person name="Jeffries C.D."/>
            <person name="Rohde M."/>
            <person name="Goker M."/>
            <person name="Woyke T."/>
            <person name="Bristow J."/>
            <person name="Eisen J.A."/>
            <person name="Markowitz V."/>
            <person name="Hugenholtz P."/>
            <person name="Kyrpides N.C."/>
            <person name="Klenk H.P."/>
        </authorList>
    </citation>
    <scope>NUCLEOTIDE SEQUENCE [LARGE SCALE GENOMIC DNA]</scope>
    <source>
        <strain evidence="3">ATCC 482 / DSM 20109 / BCRC 11376 / JCM 18109 / NBRC 3775 / NCIMB 8073 / NRS 134</strain>
    </source>
</reference>